<dbReference type="PROSITE" id="PS50893">
    <property type="entry name" value="ABC_TRANSPORTER_2"/>
    <property type="match status" value="1"/>
</dbReference>
<keyword evidence="2 4" id="KW-0067">ATP-binding</keyword>
<sequence>MTATGVTVRKRGKALLGPLDLTIAKPQTTVVMGPNGSGKTTLLRVLHGLARLGEGRIDWTCDARTARAAQAFVFQRPILLRRSVLENLSYPLHIIGDPEATRKARDWAERVGLAPMLGRSALSLSGGEQQKLALARALITDPALIFLDEPTAALDGHATREIEALLSDARARGTALMLATHDLGQARRLADEVVFVLHGRAHEHAPAPAFFAQPASPEARAFLKGDIVA</sequence>
<dbReference type="GO" id="GO:0016887">
    <property type="term" value="F:ATP hydrolysis activity"/>
    <property type="evidence" value="ECO:0007669"/>
    <property type="project" value="InterPro"/>
</dbReference>
<dbReference type="PROSITE" id="PS00211">
    <property type="entry name" value="ABC_TRANSPORTER_1"/>
    <property type="match status" value="1"/>
</dbReference>
<evidence type="ECO:0000313" key="4">
    <source>
        <dbReference type="EMBL" id="QUJ78264.1"/>
    </source>
</evidence>
<dbReference type="GO" id="GO:0005886">
    <property type="term" value="C:plasma membrane"/>
    <property type="evidence" value="ECO:0007669"/>
    <property type="project" value="TreeGrafter"/>
</dbReference>
<organism evidence="4 5">
    <name type="scientific">Sulfitobacter albidus</name>
    <dbReference type="NCBI Taxonomy" id="2829501"/>
    <lineage>
        <taxon>Bacteria</taxon>
        <taxon>Pseudomonadati</taxon>
        <taxon>Pseudomonadota</taxon>
        <taxon>Alphaproteobacteria</taxon>
        <taxon>Rhodobacterales</taxon>
        <taxon>Roseobacteraceae</taxon>
        <taxon>Sulfitobacter</taxon>
    </lineage>
</organism>
<dbReference type="Proteomes" id="UP000683291">
    <property type="component" value="Chromosome pJK7-1-2"/>
</dbReference>
<dbReference type="InterPro" id="IPR003439">
    <property type="entry name" value="ABC_transporter-like_ATP-bd"/>
</dbReference>
<evidence type="ECO:0000259" key="3">
    <source>
        <dbReference type="PROSITE" id="PS50893"/>
    </source>
</evidence>
<dbReference type="InterPro" id="IPR017871">
    <property type="entry name" value="ABC_transporter-like_CS"/>
</dbReference>
<feature type="domain" description="ABC transporter" evidence="3">
    <location>
        <begin position="1"/>
        <end position="223"/>
    </location>
</feature>
<dbReference type="GO" id="GO:0005524">
    <property type="term" value="F:ATP binding"/>
    <property type="evidence" value="ECO:0007669"/>
    <property type="project" value="UniProtKB-KW"/>
</dbReference>
<dbReference type="InterPro" id="IPR027417">
    <property type="entry name" value="P-loop_NTPase"/>
</dbReference>
<dbReference type="Pfam" id="PF00005">
    <property type="entry name" value="ABC_tran"/>
    <property type="match status" value="1"/>
</dbReference>
<dbReference type="EMBL" id="CP073583">
    <property type="protein sequence ID" value="QUJ78264.1"/>
    <property type="molecule type" value="Genomic_DNA"/>
</dbReference>
<proteinExistence type="predicted"/>
<dbReference type="Gene3D" id="3.40.50.300">
    <property type="entry name" value="P-loop containing nucleotide triphosphate hydrolases"/>
    <property type="match status" value="1"/>
</dbReference>
<evidence type="ECO:0000313" key="5">
    <source>
        <dbReference type="Proteomes" id="UP000683291"/>
    </source>
</evidence>
<reference evidence="4" key="1">
    <citation type="submission" date="2021-04" db="EMBL/GenBank/DDBJ databases">
        <title>Complete genome sequence for Sulfitobacter sp. strain JK7-1.</title>
        <authorList>
            <person name="Park S.-J."/>
        </authorList>
    </citation>
    <scope>NUCLEOTIDE SEQUENCE</scope>
    <source>
        <strain evidence="4">JK7-1</strain>
    </source>
</reference>
<dbReference type="RefSeq" id="WP_212706456.1">
    <property type="nucleotide sequence ID" value="NZ_CP073583.1"/>
</dbReference>
<dbReference type="PANTHER" id="PTHR24220">
    <property type="entry name" value="IMPORT ATP-BINDING PROTEIN"/>
    <property type="match status" value="1"/>
</dbReference>
<evidence type="ECO:0000256" key="1">
    <source>
        <dbReference type="ARBA" id="ARBA00022741"/>
    </source>
</evidence>
<name>A0A975JGT9_9RHOB</name>
<accession>A0A975JGT9</accession>
<dbReference type="AlphaFoldDB" id="A0A975JGT9"/>
<dbReference type="KEGG" id="sual:KDD17_17970"/>
<evidence type="ECO:0000256" key="2">
    <source>
        <dbReference type="ARBA" id="ARBA00022840"/>
    </source>
</evidence>
<dbReference type="GO" id="GO:0022857">
    <property type="term" value="F:transmembrane transporter activity"/>
    <property type="evidence" value="ECO:0007669"/>
    <property type="project" value="TreeGrafter"/>
</dbReference>
<dbReference type="SMART" id="SM00382">
    <property type="entry name" value="AAA"/>
    <property type="match status" value="1"/>
</dbReference>
<dbReference type="PANTHER" id="PTHR24220:SF685">
    <property type="entry name" value="ABC TRANSPORTER RELATED"/>
    <property type="match status" value="1"/>
</dbReference>
<dbReference type="InterPro" id="IPR003593">
    <property type="entry name" value="AAA+_ATPase"/>
</dbReference>
<gene>
    <name evidence="4" type="ORF">KDD17_17970</name>
</gene>
<keyword evidence="5" id="KW-1185">Reference proteome</keyword>
<protein>
    <submittedName>
        <fullName evidence="4">ATP-binding cassette domain-containing protein</fullName>
    </submittedName>
</protein>
<dbReference type="InterPro" id="IPR015854">
    <property type="entry name" value="ABC_transpr_LolD-like"/>
</dbReference>
<dbReference type="SUPFAM" id="SSF52540">
    <property type="entry name" value="P-loop containing nucleoside triphosphate hydrolases"/>
    <property type="match status" value="1"/>
</dbReference>
<keyword evidence="1" id="KW-0547">Nucleotide-binding</keyword>